<feature type="domain" description="Glycosyl hydrolase family 95 catalytic" evidence="4">
    <location>
        <begin position="293"/>
        <end position="697"/>
    </location>
</feature>
<keyword evidence="5" id="KW-0378">Hydrolase</keyword>
<dbReference type="PANTHER" id="PTHR31084:SF0">
    <property type="entry name" value="ALPHA-L-FUCOSIDASE 2"/>
    <property type="match status" value="1"/>
</dbReference>
<feature type="domain" description="Glycosyl hydrolase family 95 N-terminal" evidence="2">
    <location>
        <begin position="33"/>
        <end position="269"/>
    </location>
</feature>
<dbReference type="Proteomes" id="UP001549749">
    <property type="component" value="Unassembled WGS sequence"/>
</dbReference>
<dbReference type="InterPro" id="IPR027414">
    <property type="entry name" value="GH95_N_dom"/>
</dbReference>
<dbReference type="SUPFAM" id="SSF48208">
    <property type="entry name" value="Six-hairpin glycosidases"/>
    <property type="match status" value="1"/>
</dbReference>
<name>A0ABV2T3M7_9BACT</name>
<dbReference type="InterPro" id="IPR012341">
    <property type="entry name" value="6hp_glycosidase-like_sf"/>
</dbReference>
<comment type="caution">
    <text evidence="5">The sequence shown here is derived from an EMBL/GenBank/DDBJ whole genome shotgun (WGS) entry which is preliminary data.</text>
</comment>
<protein>
    <submittedName>
        <fullName evidence="5">Glycoside hydrolase family 95 protein</fullName>
    </submittedName>
</protein>
<dbReference type="Gene3D" id="1.50.10.10">
    <property type="match status" value="1"/>
</dbReference>
<dbReference type="PANTHER" id="PTHR31084">
    <property type="entry name" value="ALPHA-L-FUCOSIDASE 2"/>
    <property type="match status" value="1"/>
</dbReference>
<gene>
    <name evidence="5" type="ORF">ABR189_09555</name>
</gene>
<dbReference type="GO" id="GO:0016787">
    <property type="term" value="F:hydrolase activity"/>
    <property type="evidence" value="ECO:0007669"/>
    <property type="project" value="UniProtKB-KW"/>
</dbReference>
<feature type="domain" description="Alpha fucosidase A-like C-terminal" evidence="3">
    <location>
        <begin position="699"/>
        <end position="763"/>
    </location>
</feature>
<dbReference type="Pfam" id="PF22124">
    <property type="entry name" value="Glyco_hydro_95_cat"/>
    <property type="match status" value="1"/>
</dbReference>
<sequence length="822" mass="93416">MKINLLFLTVLFLLPLSSFSQQQSVPVYNDYTLWYRQPAENWNEALPIGNGRLGAMVFGNPGEANIQLNEETVWSGGPNNNIKPDMRNVIPVIRKLLFEKKYKEAQDLTNKMVQGNSNNGMAYQPVGDLLVNFPGHEKFHDYTRALDISKAVASVRYKVRDVGFKREIFSSFPDQVIVMRLTADKPGMITCQLRMNSPQKHQVNTTKKNELVLSGVSGDLEGQAGKVKFSAQVRVKTSGGKNTVTDSSVVIKEADTATIYISIATNFRSYNDLTGNEMRQAAEYLNGAWNKRYDHLLNDHIAAYQKYYDRVRIDLGVTDSVKNPIDMRIRDFKKGDDPQLAALYFQFGRYLLISSSQPGGQPPTLQGIWNDKVRPPWDSKYTININTEMNYWPAEVTNLSELIEPLTRMVQDLSVTGRESAQKMYGARGWMLHHNTDLWRITGVVDGGFPGMWASGGAWLCQPLWQHYLFTGNKKYLQKIYPFIKEAATYFVDQLQEEPEHHWLVVSPSNSPEHAYQKGVSVTAGATMDNQIVFDLFSEVIKASRILGRDKLFADTLQQMRSRLPPMQIGQYGQLQEWIKDWDDSTDHHRHVSHLYGLYPSDQISPFRTPELFEAAKKSLLYRGDESTGWSMAWKINLWARLLDGNHVLKLIGDQLKPTIDEHGRRRGGTYPNMFDAHPPFQIDGNFGYTAGVAEMLLQSHDGFLFMLPALPDRWLNGSVEGLLARGGFKVDVTWRDGKLHKLTIYSALGGNCRIRVYNKLKGANGLFKTAQGKNPNPFYEVPDIKTPLIADKVHLEKVTLQESYFYDFDTKPGEQYTFEGL</sequence>
<dbReference type="InterPro" id="IPR016518">
    <property type="entry name" value="Alpha-L-fucosidase"/>
</dbReference>
<keyword evidence="6" id="KW-1185">Reference proteome</keyword>
<evidence type="ECO:0000313" key="6">
    <source>
        <dbReference type="Proteomes" id="UP001549749"/>
    </source>
</evidence>
<dbReference type="RefSeq" id="WP_354660249.1">
    <property type="nucleotide sequence ID" value="NZ_JBEXAC010000001.1"/>
</dbReference>
<evidence type="ECO:0000313" key="5">
    <source>
        <dbReference type="EMBL" id="MET6997614.1"/>
    </source>
</evidence>
<dbReference type="Pfam" id="PF14498">
    <property type="entry name" value="Glyco_hyd_65N_2"/>
    <property type="match status" value="1"/>
</dbReference>
<dbReference type="PIRSF" id="PIRSF007663">
    <property type="entry name" value="UCP007663"/>
    <property type="match status" value="1"/>
</dbReference>
<evidence type="ECO:0000259" key="4">
    <source>
        <dbReference type="Pfam" id="PF22124"/>
    </source>
</evidence>
<dbReference type="InterPro" id="IPR008928">
    <property type="entry name" value="6-hairpin_glycosidase_sf"/>
</dbReference>
<evidence type="ECO:0000259" key="2">
    <source>
        <dbReference type="Pfam" id="PF14498"/>
    </source>
</evidence>
<feature type="chain" id="PRO_5045099981" evidence="1">
    <location>
        <begin position="21"/>
        <end position="822"/>
    </location>
</feature>
<evidence type="ECO:0000259" key="3">
    <source>
        <dbReference type="Pfam" id="PF21307"/>
    </source>
</evidence>
<reference evidence="5 6" key="1">
    <citation type="submission" date="2024-06" db="EMBL/GenBank/DDBJ databases">
        <title>Chitinophaga defluvii sp. nov., isolated from municipal sewage.</title>
        <authorList>
            <person name="Zhang L."/>
        </authorList>
    </citation>
    <scope>NUCLEOTIDE SEQUENCE [LARGE SCALE GENOMIC DNA]</scope>
    <source>
        <strain evidence="5 6">H8</strain>
    </source>
</reference>
<evidence type="ECO:0000256" key="1">
    <source>
        <dbReference type="SAM" id="SignalP"/>
    </source>
</evidence>
<dbReference type="Gene3D" id="2.70.98.50">
    <property type="entry name" value="putative glycoside hydrolase family protein from bacillus halodurans"/>
    <property type="match status" value="1"/>
</dbReference>
<dbReference type="InterPro" id="IPR054363">
    <property type="entry name" value="GH95_cat"/>
</dbReference>
<feature type="signal peptide" evidence="1">
    <location>
        <begin position="1"/>
        <end position="20"/>
    </location>
</feature>
<dbReference type="EMBL" id="JBEXAC010000001">
    <property type="protein sequence ID" value="MET6997614.1"/>
    <property type="molecule type" value="Genomic_DNA"/>
</dbReference>
<dbReference type="Pfam" id="PF21307">
    <property type="entry name" value="Glyco_hydro_95_C"/>
    <property type="match status" value="1"/>
</dbReference>
<dbReference type="InterPro" id="IPR049053">
    <property type="entry name" value="AFCA-like_C"/>
</dbReference>
<proteinExistence type="predicted"/>
<keyword evidence="1" id="KW-0732">Signal</keyword>
<organism evidence="5 6">
    <name type="scientific">Chitinophaga defluvii</name>
    <dbReference type="NCBI Taxonomy" id="3163343"/>
    <lineage>
        <taxon>Bacteria</taxon>
        <taxon>Pseudomonadati</taxon>
        <taxon>Bacteroidota</taxon>
        <taxon>Chitinophagia</taxon>
        <taxon>Chitinophagales</taxon>
        <taxon>Chitinophagaceae</taxon>
        <taxon>Chitinophaga</taxon>
    </lineage>
</organism>
<accession>A0ABV2T3M7</accession>